<evidence type="ECO:0000256" key="3">
    <source>
        <dbReference type="ARBA" id="ARBA00022692"/>
    </source>
</evidence>
<accession>A0A158MAA0</accession>
<comment type="caution">
    <text evidence="7">The sequence shown here is derived from an EMBL/GenBank/DDBJ whole genome shotgun (WGS) entry which is preliminary data.</text>
</comment>
<evidence type="ECO:0000256" key="4">
    <source>
        <dbReference type="ARBA" id="ARBA00022989"/>
    </source>
</evidence>
<keyword evidence="3 6" id="KW-0812">Transmembrane</keyword>
<evidence type="ECO:0000256" key="6">
    <source>
        <dbReference type="SAM" id="Phobius"/>
    </source>
</evidence>
<dbReference type="GO" id="GO:0005886">
    <property type="term" value="C:plasma membrane"/>
    <property type="evidence" value="ECO:0007669"/>
    <property type="project" value="UniProtKB-SubCell"/>
</dbReference>
<organism evidence="7 8">
    <name type="scientific">Bordetella holmesii CDC-H585-BH</name>
    <dbReference type="NCBI Taxonomy" id="1331206"/>
    <lineage>
        <taxon>Bacteria</taxon>
        <taxon>Pseudomonadati</taxon>
        <taxon>Pseudomonadota</taxon>
        <taxon>Betaproteobacteria</taxon>
        <taxon>Burkholderiales</taxon>
        <taxon>Alcaligenaceae</taxon>
        <taxon>Bordetella</taxon>
    </lineage>
</organism>
<feature type="transmembrane region" description="Helical" evidence="6">
    <location>
        <begin position="73"/>
        <end position="91"/>
    </location>
</feature>
<reference evidence="7 8" key="1">
    <citation type="submission" date="2014-03" db="EMBL/GenBank/DDBJ databases">
        <title>Genome sequence of Bordetella holmseii.</title>
        <authorList>
            <person name="Harvill E."/>
            <person name="Goodfield L.L."/>
            <person name="Ivanov Y."/>
            <person name="Meyer J.A."/>
            <person name="Newth C."/>
            <person name="Cassiday P."/>
            <person name="Tondella M.L."/>
            <person name="Liao P."/>
            <person name="Zimmerman J."/>
            <person name="Meert K."/>
            <person name="Wessel D."/>
            <person name="Berger J."/>
            <person name="Dean J.M."/>
            <person name="Holubkov R."/>
            <person name="Burr J."/>
            <person name="Liu T."/>
            <person name="Brinkac L.M."/>
            <person name="Sanka R."/>
            <person name="Kim M."/>
            <person name="Losada L."/>
        </authorList>
    </citation>
    <scope>NUCLEOTIDE SEQUENCE [LARGE SCALE GENOMIC DNA]</scope>
    <source>
        <strain evidence="7 8">CDC-H585-BH</strain>
    </source>
</reference>
<dbReference type="AlphaFoldDB" id="A0A158MAA0"/>
<dbReference type="Pfam" id="PF01810">
    <property type="entry name" value="LysE"/>
    <property type="match status" value="1"/>
</dbReference>
<dbReference type="Proteomes" id="UP000026682">
    <property type="component" value="Unassembled WGS sequence"/>
</dbReference>
<evidence type="ECO:0000313" key="8">
    <source>
        <dbReference type="Proteomes" id="UP000026682"/>
    </source>
</evidence>
<comment type="subcellular location">
    <subcellularLocation>
        <location evidence="1">Cell membrane</location>
        <topology evidence="1">Multi-pass membrane protein</topology>
    </subcellularLocation>
</comment>
<dbReference type="PANTHER" id="PTHR30086">
    <property type="entry name" value="ARGININE EXPORTER PROTEIN ARGO"/>
    <property type="match status" value="1"/>
</dbReference>
<dbReference type="RefSeq" id="WP_005013722.1">
    <property type="nucleotide sequence ID" value="NZ_JFZZ01000015.1"/>
</dbReference>
<sequence length="119" mass="12229">MTAALLAFALAALIMTLTPGLDTALVLRTAATEGPRRAFMAAVGICAGCLAWGAAAAFGLGALLSASRLAYDLIRIAGAIYLLYLGAGMLWRARLARGVTGLGQAAKNKVHRGIAWSRA</sequence>
<dbReference type="GO" id="GO:0015171">
    <property type="term" value="F:amino acid transmembrane transporter activity"/>
    <property type="evidence" value="ECO:0007669"/>
    <property type="project" value="TreeGrafter"/>
</dbReference>
<dbReference type="PATRIC" id="fig|1331206.3.peg.389"/>
<evidence type="ECO:0000256" key="2">
    <source>
        <dbReference type="ARBA" id="ARBA00022475"/>
    </source>
</evidence>
<dbReference type="EMBL" id="JFZZ01000015">
    <property type="protein sequence ID" value="KAK98749.1"/>
    <property type="molecule type" value="Genomic_DNA"/>
</dbReference>
<proteinExistence type="predicted"/>
<dbReference type="GeneID" id="93120056"/>
<gene>
    <name evidence="7" type="ORF">L497_1094</name>
</gene>
<keyword evidence="4 6" id="KW-1133">Transmembrane helix</keyword>
<evidence type="ECO:0000313" key="7">
    <source>
        <dbReference type="EMBL" id="KAK98749.1"/>
    </source>
</evidence>
<dbReference type="PANTHER" id="PTHR30086:SF20">
    <property type="entry name" value="ARGININE EXPORTER PROTEIN ARGO-RELATED"/>
    <property type="match status" value="1"/>
</dbReference>
<dbReference type="STRING" id="35814.BBB42_08900"/>
<keyword evidence="5 6" id="KW-0472">Membrane</keyword>
<evidence type="ECO:0000256" key="1">
    <source>
        <dbReference type="ARBA" id="ARBA00004651"/>
    </source>
</evidence>
<name>A0A158MAA0_9BORD</name>
<keyword evidence="2" id="KW-1003">Cell membrane</keyword>
<protein>
    <submittedName>
        <fullName evidence="7">Translocator protein, LysE domain protein</fullName>
    </submittedName>
</protein>
<feature type="transmembrane region" description="Helical" evidence="6">
    <location>
        <begin position="39"/>
        <end position="66"/>
    </location>
</feature>
<evidence type="ECO:0000256" key="5">
    <source>
        <dbReference type="ARBA" id="ARBA00023136"/>
    </source>
</evidence>
<dbReference type="InterPro" id="IPR001123">
    <property type="entry name" value="LeuE-type"/>
</dbReference>